<evidence type="ECO:0000313" key="2">
    <source>
        <dbReference type="Proteomes" id="UP000018727"/>
    </source>
</evidence>
<reference evidence="1 2" key="1">
    <citation type="submission" date="2013-10" db="EMBL/GenBank/DDBJ databases">
        <title>The Genome Sequence of Prevotella nigrescens CC14M.</title>
        <authorList>
            <consortium name="The Broad Institute Genomics Platform"/>
            <person name="Earl A."/>
            <person name="Allen-Vercoe E."/>
            <person name="Daigneault M."/>
            <person name="Young S.K."/>
            <person name="Zeng Q."/>
            <person name="Gargeya S."/>
            <person name="Fitzgerald M."/>
            <person name="Abouelleil A."/>
            <person name="Alvarado L."/>
            <person name="Chapman S.B."/>
            <person name="Gainer-Dewar J."/>
            <person name="Goldberg J."/>
            <person name="Griggs A."/>
            <person name="Gujja S."/>
            <person name="Hansen M."/>
            <person name="Howarth C."/>
            <person name="Imamovic A."/>
            <person name="Ireland A."/>
            <person name="Larimer J."/>
            <person name="McCowan C."/>
            <person name="Murphy C."/>
            <person name="Pearson M."/>
            <person name="Poon T.W."/>
            <person name="Priest M."/>
            <person name="Roberts A."/>
            <person name="Saif S."/>
            <person name="Shea T."/>
            <person name="Sykes S."/>
            <person name="Wortman J."/>
            <person name="Nusbaum C."/>
            <person name="Birren B."/>
        </authorList>
    </citation>
    <scope>NUCLEOTIDE SEQUENCE [LARGE SCALE GENOMIC DNA]</scope>
    <source>
        <strain evidence="1 2">CC14M</strain>
    </source>
</reference>
<dbReference type="Proteomes" id="UP000018727">
    <property type="component" value="Unassembled WGS sequence"/>
</dbReference>
<comment type="caution">
    <text evidence="1">The sequence shown here is derived from an EMBL/GenBank/DDBJ whole genome shotgun (WGS) entry which is preliminary data.</text>
</comment>
<proteinExistence type="predicted"/>
<gene>
    <name evidence="1" type="ORF">HMPREF1173_00789</name>
</gene>
<keyword evidence="2" id="KW-1185">Reference proteome</keyword>
<evidence type="ECO:0000313" key="1">
    <source>
        <dbReference type="EMBL" id="ETD29236.1"/>
    </source>
</evidence>
<sequence length="201" mass="23078">MLPLFSNPLNISLPSPTRLPTFCFEWADLICTFAPSHGEKHLCATKDKQVRYLLILIFQFYAVFSYKKRTMGVDPKKSKTLSLPKATHKFRQSLRVYGRWFHRKPSRCCSRFLQVPGNIVDAGPLGSFHPASSAKSVEKEEDFKPSTHITRTMILFRPSADFRTLHNVEYFKVTAQDKTKAPKDPNEVAIHSHTHKIALKF</sequence>
<dbReference type="EMBL" id="AZJH01000010">
    <property type="protein sequence ID" value="ETD29236.1"/>
    <property type="molecule type" value="Genomic_DNA"/>
</dbReference>
<accession>V8CR61</accession>
<name>V8CR61_9BACT</name>
<dbReference type="HOGENOM" id="CLU_1359367_0_0_10"/>
<dbReference type="AlphaFoldDB" id="V8CR61"/>
<organism evidence="1 2">
    <name type="scientific">Prevotella nigrescens CC14M</name>
    <dbReference type="NCBI Taxonomy" id="1073366"/>
    <lineage>
        <taxon>Bacteria</taxon>
        <taxon>Pseudomonadati</taxon>
        <taxon>Bacteroidota</taxon>
        <taxon>Bacteroidia</taxon>
        <taxon>Bacteroidales</taxon>
        <taxon>Prevotellaceae</taxon>
        <taxon>Prevotella</taxon>
    </lineage>
</organism>
<dbReference type="PATRIC" id="fig|1073366.3.peg.817"/>
<protein>
    <submittedName>
        <fullName evidence="1">Uncharacterized protein</fullName>
    </submittedName>
</protein>